<dbReference type="EMBL" id="BCLY01000017">
    <property type="protein sequence ID" value="GAQ12344.1"/>
    <property type="molecule type" value="Genomic_DNA"/>
</dbReference>
<dbReference type="Proteomes" id="UP000051487">
    <property type="component" value="Unassembled WGS sequence"/>
</dbReference>
<sequence>MKATTALLMRLTYERDLVFAQAVSGRSVSLAGVESILSVCANIVPNIQMQHIDAIEYEATGMCEIRRVCPVWPEHAPLGCLTVDVTPQFALGSVECSTRLFGGEFKRHFLHVVTSSRGHRTVVQIFAPSWLMNLSWCKRVIAQLSKTANPLRLVTECPDQLILKN</sequence>
<proteinExistence type="predicted"/>
<evidence type="ECO:0000313" key="2">
    <source>
        <dbReference type="Proteomes" id="UP000051487"/>
    </source>
</evidence>
<dbReference type="SUPFAM" id="SSF52777">
    <property type="entry name" value="CoA-dependent acyltransferases"/>
    <property type="match status" value="1"/>
</dbReference>
<organism evidence="1 2">
    <name type="scientific">Aspergillus lentulus</name>
    <dbReference type="NCBI Taxonomy" id="293939"/>
    <lineage>
        <taxon>Eukaryota</taxon>
        <taxon>Fungi</taxon>
        <taxon>Dikarya</taxon>
        <taxon>Ascomycota</taxon>
        <taxon>Pezizomycotina</taxon>
        <taxon>Eurotiomycetes</taxon>
        <taxon>Eurotiomycetidae</taxon>
        <taxon>Eurotiales</taxon>
        <taxon>Aspergillaceae</taxon>
        <taxon>Aspergillus</taxon>
        <taxon>Aspergillus subgen. Fumigati</taxon>
    </lineage>
</organism>
<evidence type="ECO:0000313" key="1">
    <source>
        <dbReference type="EMBL" id="GAQ12344.1"/>
    </source>
</evidence>
<protein>
    <submittedName>
        <fullName evidence="1">Uncharacterized protein</fullName>
    </submittedName>
</protein>
<reference evidence="1 2" key="1">
    <citation type="submission" date="2015-11" db="EMBL/GenBank/DDBJ databases">
        <title>Aspergillus lentulus strain IFM 54703T.</title>
        <authorList>
            <person name="Kusuya Y."/>
            <person name="Sakai K."/>
            <person name="Kamei K."/>
            <person name="Takahashi H."/>
            <person name="Yaguchi T."/>
        </authorList>
    </citation>
    <scope>NUCLEOTIDE SEQUENCE [LARGE SCALE GENOMIC DNA]</scope>
    <source>
        <strain evidence="1 2">IFM 54703</strain>
    </source>
</reference>
<name>A0AAN4PTS0_ASPLE</name>
<comment type="caution">
    <text evidence="1">The sequence shown here is derived from an EMBL/GenBank/DDBJ whole genome shotgun (WGS) entry which is preliminary data.</text>
</comment>
<gene>
    <name evidence="1" type="ORF">ALT_9665</name>
</gene>
<dbReference type="AlphaFoldDB" id="A0AAN4PTS0"/>
<accession>A0AAN4PTS0</accession>